<sequence length="109" mass="11915">SVMEWTPVAFERGTSGNRGQCRATRYIAISDTFTVFDLPEDQLANPSKPSVKLEGLQAVYSYVARVDAYNSGGVGLHSEAKLIRLGLRYFQLVSAAGSSTHFIALLLFL</sequence>
<dbReference type="Proteomes" id="UP001432322">
    <property type="component" value="Unassembled WGS sequence"/>
</dbReference>
<dbReference type="AlphaFoldDB" id="A0AAV5W4V7"/>
<dbReference type="InterPro" id="IPR036116">
    <property type="entry name" value="FN3_sf"/>
</dbReference>
<name>A0AAV5W4V7_9BILA</name>
<organism evidence="1 2">
    <name type="scientific">Pristionchus fissidentatus</name>
    <dbReference type="NCBI Taxonomy" id="1538716"/>
    <lineage>
        <taxon>Eukaryota</taxon>
        <taxon>Metazoa</taxon>
        <taxon>Ecdysozoa</taxon>
        <taxon>Nematoda</taxon>
        <taxon>Chromadorea</taxon>
        <taxon>Rhabditida</taxon>
        <taxon>Rhabditina</taxon>
        <taxon>Diplogasteromorpha</taxon>
        <taxon>Diplogasteroidea</taxon>
        <taxon>Neodiplogasteridae</taxon>
        <taxon>Pristionchus</taxon>
    </lineage>
</organism>
<accession>A0AAV5W4V7</accession>
<keyword evidence="2" id="KW-1185">Reference proteome</keyword>
<evidence type="ECO:0008006" key="3">
    <source>
        <dbReference type="Google" id="ProtNLM"/>
    </source>
</evidence>
<evidence type="ECO:0000313" key="2">
    <source>
        <dbReference type="Proteomes" id="UP001432322"/>
    </source>
</evidence>
<gene>
    <name evidence="1" type="ORF">PFISCL1PPCAC_16677</name>
</gene>
<evidence type="ECO:0000313" key="1">
    <source>
        <dbReference type="EMBL" id="GMT25380.1"/>
    </source>
</evidence>
<proteinExistence type="predicted"/>
<reference evidence="1" key="1">
    <citation type="submission" date="2023-10" db="EMBL/GenBank/DDBJ databases">
        <title>Genome assembly of Pristionchus species.</title>
        <authorList>
            <person name="Yoshida K."/>
            <person name="Sommer R.J."/>
        </authorList>
    </citation>
    <scope>NUCLEOTIDE SEQUENCE</scope>
    <source>
        <strain evidence="1">RS5133</strain>
    </source>
</reference>
<feature type="non-terminal residue" evidence="1">
    <location>
        <position position="109"/>
    </location>
</feature>
<feature type="non-terminal residue" evidence="1">
    <location>
        <position position="1"/>
    </location>
</feature>
<dbReference type="SUPFAM" id="SSF49265">
    <property type="entry name" value="Fibronectin type III"/>
    <property type="match status" value="1"/>
</dbReference>
<dbReference type="EMBL" id="BTSY01000004">
    <property type="protein sequence ID" value="GMT25380.1"/>
    <property type="molecule type" value="Genomic_DNA"/>
</dbReference>
<protein>
    <recommendedName>
        <fullName evidence="3">Fibronectin type-III domain-containing protein</fullName>
    </recommendedName>
</protein>
<comment type="caution">
    <text evidence="1">The sequence shown here is derived from an EMBL/GenBank/DDBJ whole genome shotgun (WGS) entry which is preliminary data.</text>
</comment>